<evidence type="ECO:0000256" key="6">
    <source>
        <dbReference type="ARBA" id="ARBA00023136"/>
    </source>
</evidence>
<reference evidence="8 9" key="1">
    <citation type="submission" date="2017-06" db="EMBL/GenBank/DDBJ databases">
        <authorList>
            <person name="Kim H.J."/>
            <person name="Triplett B.A."/>
        </authorList>
    </citation>
    <scope>NUCLEOTIDE SEQUENCE [LARGE SCALE GENOMIC DNA]</scope>
    <source>
        <strain evidence="8 9">SCA</strain>
    </source>
</reference>
<dbReference type="PANTHER" id="PTHR30589:SF0">
    <property type="entry name" value="PHOSPHATIDYLGLYCEROL--PROLIPOPROTEIN DIACYLGLYCERYL TRANSFERASE"/>
    <property type="match status" value="1"/>
</dbReference>
<evidence type="ECO:0000256" key="2">
    <source>
        <dbReference type="ARBA" id="ARBA00022475"/>
    </source>
</evidence>
<feature type="transmembrane region" description="Helical" evidence="7">
    <location>
        <begin position="186"/>
        <end position="204"/>
    </location>
</feature>
<keyword evidence="3 7" id="KW-0808">Transferase</keyword>
<evidence type="ECO:0000256" key="5">
    <source>
        <dbReference type="ARBA" id="ARBA00022989"/>
    </source>
</evidence>
<dbReference type="GO" id="GO:0042158">
    <property type="term" value="P:lipoprotein biosynthetic process"/>
    <property type="evidence" value="ECO:0007669"/>
    <property type="project" value="UniProtKB-UniRule"/>
</dbReference>
<feature type="binding site" evidence="7">
    <location>
        <position position="130"/>
    </location>
    <ligand>
        <name>a 1,2-diacyl-sn-glycero-3-phospho-(1'-sn-glycerol)</name>
        <dbReference type="ChEBI" id="CHEBI:64716"/>
    </ligand>
</feature>
<proteinExistence type="inferred from homology"/>
<dbReference type="Proteomes" id="UP000198304">
    <property type="component" value="Unassembled WGS sequence"/>
</dbReference>
<keyword evidence="5 7" id="KW-1133">Transmembrane helix</keyword>
<dbReference type="RefSeq" id="WP_089281820.1">
    <property type="nucleotide sequence ID" value="NZ_FZOJ01000004.1"/>
</dbReference>
<keyword evidence="2 7" id="KW-1003">Cell membrane</keyword>
<comment type="pathway">
    <text evidence="7">Protein modification; lipoprotein biosynthesis (diacylglyceryl transfer).</text>
</comment>
<dbReference type="GO" id="GO:0008961">
    <property type="term" value="F:phosphatidylglycerol-prolipoprotein diacylglyceryl transferase activity"/>
    <property type="evidence" value="ECO:0007669"/>
    <property type="project" value="UniProtKB-UniRule"/>
</dbReference>
<evidence type="ECO:0000256" key="4">
    <source>
        <dbReference type="ARBA" id="ARBA00022692"/>
    </source>
</evidence>
<keyword evidence="4 7" id="KW-0812">Transmembrane</keyword>
<dbReference type="PANTHER" id="PTHR30589">
    <property type="entry name" value="PROLIPOPROTEIN DIACYLGLYCERYL TRANSFERASE"/>
    <property type="match status" value="1"/>
</dbReference>
<dbReference type="EMBL" id="FZOJ01000004">
    <property type="protein sequence ID" value="SNS09275.1"/>
    <property type="molecule type" value="Genomic_DNA"/>
</dbReference>
<comment type="function">
    <text evidence="7">Catalyzes the transfer of the diacylglyceryl group from phosphatidylglycerol to the sulfhydryl group of the N-terminal cysteine of a prolipoprotein, the first step in the formation of mature lipoproteins.</text>
</comment>
<comment type="catalytic activity">
    <reaction evidence="7">
        <text>L-cysteinyl-[prolipoprotein] + a 1,2-diacyl-sn-glycero-3-phospho-(1'-sn-glycerol) = an S-1,2-diacyl-sn-glyceryl-L-cysteinyl-[prolipoprotein] + sn-glycerol 1-phosphate + H(+)</text>
        <dbReference type="Rhea" id="RHEA:56712"/>
        <dbReference type="Rhea" id="RHEA-COMP:14679"/>
        <dbReference type="Rhea" id="RHEA-COMP:14680"/>
        <dbReference type="ChEBI" id="CHEBI:15378"/>
        <dbReference type="ChEBI" id="CHEBI:29950"/>
        <dbReference type="ChEBI" id="CHEBI:57685"/>
        <dbReference type="ChEBI" id="CHEBI:64716"/>
        <dbReference type="ChEBI" id="CHEBI:140658"/>
        <dbReference type="EC" id="2.5.1.145"/>
    </reaction>
</comment>
<protein>
    <recommendedName>
        <fullName evidence="7">Phosphatidylglycerol--prolipoprotein diacylglyceryl transferase</fullName>
        <ecNumber evidence="7">2.5.1.145</ecNumber>
    </recommendedName>
</protein>
<dbReference type="GO" id="GO:0005886">
    <property type="term" value="C:plasma membrane"/>
    <property type="evidence" value="ECO:0007669"/>
    <property type="project" value="UniProtKB-SubCell"/>
</dbReference>
<feature type="transmembrane region" description="Helical" evidence="7">
    <location>
        <begin position="12"/>
        <end position="32"/>
    </location>
</feature>
<comment type="similarity">
    <text evidence="1 7">Belongs to the Lgt family.</text>
</comment>
<dbReference type="InterPro" id="IPR001640">
    <property type="entry name" value="Lgt"/>
</dbReference>
<dbReference type="AlphaFoldDB" id="A0A239BMA0"/>
<feature type="transmembrane region" description="Helical" evidence="7">
    <location>
        <begin position="87"/>
        <end position="105"/>
    </location>
</feature>
<name>A0A239BMA0_9FIRM</name>
<feature type="transmembrane region" description="Helical" evidence="7">
    <location>
        <begin position="210"/>
        <end position="235"/>
    </location>
</feature>
<evidence type="ECO:0000256" key="1">
    <source>
        <dbReference type="ARBA" id="ARBA00007150"/>
    </source>
</evidence>
<dbReference type="UniPathway" id="UPA00664"/>
<dbReference type="EC" id="2.5.1.145" evidence="7"/>
<organism evidence="8 9">
    <name type="scientific">Anaerovirgula multivorans</name>
    <dbReference type="NCBI Taxonomy" id="312168"/>
    <lineage>
        <taxon>Bacteria</taxon>
        <taxon>Bacillati</taxon>
        <taxon>Bacillota</taxon>
        <taxon>Clostridia</taxon>
        <taxon>Peptostreptococcales</taxon>
        <taxon>Natronincolaceae</taxon>
        <taxon>Anaerovirgula</taxon>
    </lineage>
</organism>
<dbReference type="Pfam" id="PF01790">
    <property type="entry name" value="LGT"/>
    <property type="match status" value="1"/>
</dbReference>
<comment type="subcellular location">
    <subcellularLocation>
        <location evidence="7">Cell membrane</location>
        <topology evidence="7">Multi-pass membrane protein</topology>
    </subcellularLocation>
</comment>
<dbReference type="OrthoDB" id="871140at2"/>
<feature type="transmembrane region" description="Helical" evidence="7">
    <location>
        <begin position="44"/>
        <end position="67"/>
    </location>
</feature>
<keyword evidence="9" id="KW-1185">Reference proteome</keyword>
<evidence type="ECO:0000313" key="8">
    <source>
        <dbReference type="EMBL" id="SNS09275.1"/>
    </source>
</evidence>
<keyword evidence="8" id="KW-0449">Lipoprotein</keyword>
<feature type="transmembrane region" description="Helical" evidence="7">
    <location>
        <begin position="117"/>
        <end position="138"/>
    </location>
</feature>
<dbReference type="HAMAP" id="MF_01147">
    <property type="entry name" value="Lgt"/>
    <property type="match status" value="1"/>
</dbReference>
<evidence type="ECO:0000313" key="9">
    <source>
        <dbReference type="Proteomes" id="UP000198304"/>
    </source>
</evidence>
<dbReference type="NCBIfam" id="TIGR00544">
    <property type="entry name" value="lgt"/>
    <property type="match status" value="1"/>
</dbReference>
<accession>A0A239BMA0</accession>
<feature type="transmembrane region" description="Helical" evidence="7">
    <location>
        <begin position="256"/>
        <end position="278"/>
    </location>
</feature>
<keyword evidence="6 7" id="KW-0472">Membrane</keyword>
<evidence type="ECO:0000256" key="7">
    <source>
        <dbReference type="HAMAP-Rule" id="MF_01147"/>
    </source>
</evidence>
<evidence type="ECO:0000256" key="3">
    <source>
        <dbReference type="ARBA" id="ARBA00022679"/>
    </source>
</evidence>
<feature type="transmembrane region" description="Helical" evidence="7">
    <location>
        <begin position="158"/>
        <end position="174"/>
    </location>
</feature>
<sequence length="282" mass="31878">MKLLFSIGSFNIHLFGITIGLGILAGFYIMLMEANRKGLDRDKLMDLAIYTVIIGVIGARINYILAFNPGYYLQHPREIFMINQGGLSIQGSLIAGTLFALWYMKRKNIPIWQTADAFAPAIIIGQAIGRIGCDVFGIPMMKQYFWGISVGGQLLHPAQIYEAVLNYVLFFVLWNKRKNVKYEGQLFITYIIGFSINRFIVEFFRSNPLVVGAISIAHVYSLAIIVIAFAAGLWLKRRHEKLQLPVVNNTPFIEEIDWKGAVYISIATVVSIIVYYAIHIFL</sequence>
<gene>
    <name evidence="7" type="primary">lgt</name>
    <name evidence="8" type="ORF">SAMN05446037_100422</name>
</gene>